<dbReference type="EMBL" id="JAOTPV010000034">
    <property type="protein sequence ID" value="KAJ4468879.1"/>
    <property type="molecule type" value="Genomic_DNA"/>
</dbReference>
<feature type="chain" id="PRO_5040825532" evidence="2">
    <location>
        <begin position="25"/>
        <end position="322"/>
    </location>
</feature>
<feature type="signal peptide" evidence="2">
    <location>
        <begin position="1"/>
        <end position="24"/>
    </location>
</feature>
<feature type="region of interest" description="Disordered" evidence="1">
    <location>
        <begin position="42"/>
        <end position="177"/>
    </location>
</feature>
<evidence type="ECO:0000313" key="4">
    <source>
        <dbReference type="Proteomes" id="UP001150266"/>
    </source>
</evidence>
<feature type="compositionally biased region" description="Basic and acidic residues" evidence="1">
    <location>
        <begin position="123"/>
        <end position="145"/>
    </location>
</feature>
<feature type="compositionally biased region" description="Polar residues" evidence="1">
    <location>
        <begin position="146"/>
        <end position="155"/>
    </location>
</feature>
<gene>
    <name evidence="3" type="ORF">J3R30DRAFT_3714382</name>
</gene>
<reference evidence="3" key="1">
    <citation type="submission" date="2022-08" db="EMBL/GenBank/DDBJ databases">
        <title>A Global Phylogenomic Analysis of the Shiitake Genus Lentinula.</title>
        <authorList>
            <consortium name="DOE Joint Genome Institute"/>
            <person name="Sierra-Patev S."/>
            <person name="Min B."/>
            <person name="Naranjo-Ortiz M."/>
            <person name="Looney B."/>
            <person name="Konkel Z."/>
            <person name="Slot J.C."/>
            <person name="Sakamoto Y."/>
            <person name="Steenwyk J.L."/>
            <person name="Rokas A."/>
            <person name="Carro J."/>
            <person name="Camarero S."/>
            <person name="Ferreira P."/>
            <person name="Molpeceres G."/>
            <person name="Ruiz-Duenas F.J."/>
            <person name="Serrano A."/>
            <person name="Henrissat B."/>
            <person name="Drula E."/>
            <person name="Hughes K.W."/>
            <person name="Mata J.L."/>
            <person name="Ishikawa N.K."/>
            <person name="Vargas-Isla R."/>
            <person name="Ushijima S."/>
            <person name="Smith C.A."/>
            <person name="Ahrendt S."/>
            <person name="Andreopoulos W."/>
            <person name="He G."/>
            <person name="Labutti K."/>
            <person name="Lipzen A."/>
            <person name="Ng V."/>
            <person name="Riley R."/>
            <person name="Sandor L."/>
            <person name="Barry K."/>
            <person name="Martinez A.T."/>
            <person name="Xiao Y."/>
            <person name="Gibbons J.G."/>
            <person name="Terashima K."/>
            <person name="Grigoriev I.V."/>
            <person name="Hibbett D.S."/>
        </authorList>
    </citation>
    <scope>NUCLEOTIDE SEQUENCE</scope>
    <source>
        <strain evidence="3">JLM2183</strain>
    </source>
</reference>
<dbReference type="Proteomes" id="UP001150266">
    <property type="component" value="Unassembled WGS sequence"/>
</dbReference>
<evidence type="ECO:0000256" key="1">
    <source>
        <dbReference type="SAM" id="MobiDB-lite"/>
    </source>
</evidence>
<evidence type="ECO:0000256" key="2">
    <source>
        <dbReference type="SAM" id="SignalP"/>
    </source>
</evidence>
<proteinExistence type="predicted"/>
<name>A0A9W8ZWK0_9AGAR</name>
<accession>A0A9W8ZWK0</accession>
<keyword evidence="2" id="KW-0732">Signal</keyword>
<comment type="caution">
    <text evidence="3">The sequence shown here is derived from an EMBL/GenBank/DDBJ whole genome shotgun (WGS) entry which is preliminary data.</text>
</comment>
<organism evidence="3 4">
    <name type="scientific">Lentinula aciculospora</name>
    <dbReference type="NCBI Taxonomy" id="153920"/>
    <lineage>
        <taxon>Eukaryota</taxon>
        <taxon>Fungi</taxon>
        <taxon>Dikarya</taxon>
        <taxon>Basidiomycota</taxon>
        <taxon>Agaricomycotina</taxon>
        <taxon>Agaricomycetes</taxon>
        <taxon>Agaricomycetidae</taxon>
        <taxon>Agaricales</taxon>
        <taxon>Marasmiineae</taxon>
        <taxon>Omphalotaceae</taxon>
        <taxon>Lentinula</taxon>
    </lineage>
</organism>
<protein>
    <submittedName>
        <fullName evidence="3">Uncharacterized protein</fullName>
    </submittedName>
</protein>
<feature type="region of interest" description="Disordered" evidence="1">
    <location>
        <begin position="276"/>
        <end position="303"/>
    </location>
</feature>
<feature type="compositionally biased region" description="Low complexity" evidence="1">
    <location>
        <begin position="276"/>
        <end position="286"/>
    </location>
</feature>
<feature type="compositionally biased region" description="Basic and acidic residues" evidence="1">
    <location>
        <begin position="294"/>
        <end position="303"/>
    </location>
</feature>
<sequence length="322" mass="34302">MRTYATLLPFITLALALAANTSSAKPLPYAFSDEDSVEKRARSLSENSDYHLSGRGLTRDSNPLLATRGDESPSNQTLLAQFPHPSGGLILDPTLPETGEKKETGPLDGKPQISPSPKGKTSRSIDIDVRSEKPNERTPPKKRAENVSSALSPINSLPLVPRSGVEKGEGGGLGGDSPTLPRFAYPIKQETPAQNLTSTGSSSTGELLALPNQVSAVPAPSPKSTVYLVSNTVLPASWRSGHPKPLNPAAKMEKMFKKSADDASMVSAMTPTSTASAAASSSSYSPLQGAQTEHLNKNRDATRSYHRRRVVDWETELANSNF</sequence>
<dbReference type="AlphaFoldDB" id="A0A9W8ZWK0"/>
<evidence type="ECO:0000313" key="3">
    <source>
        <dbReference type="EMBL" id="KAJ4468879.1"/>
    </source>
</evidence>
<keyword evidence="4" id="KW-1185">Reference proteome</keyword>